<dbReference type="EMBL" id="JYDQ01000084">
    <property type="protein sequence ID" value="KRY16069.1"/>
    <property type="molecule type" value="Genomic_DNA"/>
</dbReference>
<comment type="caution">
    <text evidence="1">The sequence shown here is derived from an EMBL/GenBank/DDBJ whole genome shotgun (WGS) entry which is preliminary data.</text>
</comment>
<protein>
    <submittedName>
        <fullName evidence="1">Uncharacterized protein</fullName>
    </submittedName>
</protein>
<reference evidence="1 2" key="1">
    <citation type="submission" date="2015-01" db="EMBL/GenBank/DDBJ databases">
        <title>Evolution of Trichinella species and genotypes.</title>
        <authorList>
            <person name="Korhonen P.K."/>
            <person name="Edoardo P."/>
            <person name="Giuseppe L.R."/>
            <person name="Gasser R.B."/>
        </authorList>
    </citation>
    <scope>NUCLEOTIDE SEQUENCE [LARGE SCALE GENOMIC DNA]</scope>
    <source>
        <strain evidence="1">ISS2496</strain>
    </source>
</reference>
<sequence length="187" mass="21168">MNPLPNTQNTNDLVQFSLGHNGAEEACWAHNLLKIHSSRKTSKTQQPQRIFKKHRKKRLRGLSLLADKEYIYVPPTHTRIYIYCNGPLPRACSSASSTVLFVRPSLFGDGPVLTGAFPFLSVSHFPDGIGTIKRQTMSIYFIEQSKARTDDDDIPKRLPGYLPTATYTCKQLIPYSASDLHVQFFIR</sequence>
<organism evidence="1 2">
    <name type="scientific">Trichinella patagoniensis</name>
    <dbReference type="NCBI Taxonomy" id="990121"/>
    <lineage>
        <taxon>Eukaryota</taxon>
        <taxon>Metazoa</taxon>
        <taxon>Ecdysozoa</taxon>
        <taxon>Nematoda</taxon>
        <taxon>Enoplea</taxon>
        <taxon>Dorylaimia</taxon>
        <taxon>Trichinellida</taxon>
        <taxon>Trichinellidae</taxon>
        <taxon>Trichinella</taxon>
    </lineage>
</organism>
<accession>A0A0V0ZU18</accession>
<evidence type="ECO:0000313" key="1">
    <source>
        <dbReference type="EMBL" id="KRY16069.1"/>
    </source>
</evidence>
<proteinExistence type="predicted"/>
<keyword evidence="2" id="KW-1185">Reference proteome</keyword>
<name>A0A0V0ZU18_9BILA</name>
<dbReference type="AlphaFoldDB" id="A0A0V0ZU18"/>
<evidence type="ECO:0000313" key="2">
    <source>
        <dbReference type="Proteomes" id="UP000054783"/>
    </source>
</evidence>
<dbReference type="Proteomes" id="UP000054783">
    <property type="component" value="Unassembled WGS sequence"/>
</dbReference>
<gene>
    <name evidence="1" type="ORF">T12_16483</name>
</gene>